<evidence type="ECO:0000256" key="2">
    <source>
        <dbReference type="ARBA" id="ARBA00001968"/>
    </source>
</evidence>
<dbReference type="GO" id="GO:0047443">
    <property type="term" value="F:4-hydroxy-4-methyl-2-oxoglutarate aldolase activity"/>
    <property type="evidence" value="ECO:0007669"/>
    <property type="project" value="UniProtKB-EC"/>
</dbReference>
<dbReference type="Gene3D" id="3.50.30.40">
    <property type="entry name" value="Ribonuclease E inhibitor RraA/RraA-like"/>
    <property type="match status" value="1"/>
</dbReference>
<dbReference type="InterPro" id="IPR036704">
    <property type="entry name" value="RraA/RraA-like_sf"/>
</dbReference>
<feature type="binding site" evidence="13">
    <location>
        <position position="121"/>
    </location>
    <ligand>
        <name>Mg(2+)</name>
        <dbReference type="ChEBI" id="CHEBI:18420"/>
    </ligand>
</feature>
<comment type="caution">
    <text evidence="14">The sequence shown here is derived from an EMBL/GenBank/DDBJ whole genome shotgun (WGS) entry which is preliminary data.</text>
</comment>
<gene>
    <name evidence="14" type="ORF">GKO32_16155</name>
</gene>
<dbReference type="EMBL" id="WMBA01000022">
    <property type="protein sequence ID" value="MTD55497.1"/>
    <property type="molecule type" value="Genomic_DNA"/>
</dbReference>
<dbReference type="AlphaFoldDB" id="A0A6N7YR48"/>
<dbReference type="Proteomes" id="UP000440096">
    <property type="component" value="Unassembled WGS sequence"/>
</dbReference>
<dbReference type="PANTHER" id="PTHR33254">
    <property type="entry name" value="4-HYDROXY-4-METHYL-2-OXOGLUTARATE ALDOLASE 3-RELATED"/>
    <property type="match status" value="1"/>
</dbReference>
<feature type="binding site" evidence="13">
    <location>
        <position position="120"/>
    </location>
    <ligand>
        <name>substrate</name>
    </ligand>
</feature>
<dbReference type="OrthoDB" id="943692at2"/>
<evidence type="ECO:0000313" key="14">
    <source>
        <dbReference type="EMBL" id="MTD55497.1"/>
    </source>
</evidence>
<dbReference type="Pfam" id="PF03737">
    <property type="entry name" value="RraA-like"/>
    <property type="match status" value="1"/>
</dbReference>
<evidence type="ECO:0000256" key="6">
    <source>
        <dbReference type="ARBA" id="ARBA00012947"/>
    </source>
</evidence>
<comment type="subunit">
    <text evidence="4">Homotrimer.</text>
</comment>
<dbReference type="EC" id="4.1.3.17" evidence="5"/>
<comment type="cofactor">
    <cofactor evidence="2">
        <name>a divalent metal cation</name>
        <dbReference type="ChEBI" id="CHEBI:60240"/>
    </cofactor>
</comment>
<evidence type="ECO:0000256" key="5">
    <source>
        <dbReference type="ARBA" id="ARBA00012213"/>
    </source>
</evidence>
<dbReference type="SUPFAM" id="SSF89562">
    <property type="entry name" value="RraA-like"/>
    <property type="match status" value="1"/>
</dbReference>
<dbReference type="RefSeq" id="WP_154757686.1">
    <property type="nucleotide sequence ID" value="NZ_WMBA01000022.1"/>
</dbReference>
<comment type="catalytic activity">
    <reaction evidence="1">
        <text>4-hydroxy-4-methyl-2-oxoglutarate = 2 pyruvate</text>
        <dbReference type="Rhea" id="RHEA:22748"/>
        <dbReference type="ChEBI" id="CHEBI:15361"/>
        <dbReference type="ChEBI" id="CHEBI:58276"/>
        <dbReference type="EC" id="4.1.3.17"/>
    </reaction>
</comment>
<keyword evidence="13" id="KW-0479">Metal-binding</keyword>
<evidence type="ECO:0000256" key="9">
    <source>
        <dbReference type="ARBA" id="ARBA00029596"/>
    </source>
</evidence>
<proteinExistence type="inferred from homology"/>
<evidence type="ECO:0000256" key="10">
    <source>
        <dbReference type="ARBA" id="ARBA00030169"/>
    </source>
</evidence>
<dbReference type="InterPro" id="IPR005493">
    <property type="entry name" value="RraA/RraA-like"/>
</dbReference>
<accession>A0A6N7YR48</accession>
<organism evidence="14 15">
    <name type="scientific">Amycolatopsis pithecellobii</name>
    <dbReference type="NCBI Taxonomy" id="664692"/>
    <lineage>
        <taxon>Bacteria</taxon>
        <taxon>Bacillati</taxon>
        <taxon>Actinomycetota</taxon>
        <taxon>Actinomycetes</taxon>
        <taxon>Pseudonocardiales</taxon>
        <taxon>Pseudonocardiaceae</taxon>
        <taxon>Amycolatopsis</taxon>
    </lineage>
</organism>
<comment type="cofactor">
    <cofactor evidence="13">
        <name>Mg(2+)</name>
        <dbReference type="ChEBI" id="CHEBI:18420"/>
    </cofactor>
</comment>
<evidence type="ECO:0000256" key="11">
    <source>
        <dbReference type="ARBA" id="ARBA00032305"/>
    </source>
</evidence>
<feature type="binding site" evidence="13">
    <location>
        <begin position="98"/>
        <end position="101"/>
    </location>
    <ligand>
        <name>substrate</name>
    </ligand>
</feature>
<evidence type="ECO:0000256" key="4">
    <source>
        <dbReference type="ARBA" id="ARBA00011233"/>
    </source>
</evidence>
<dbReference type="GO" id="GO:0046872">
    <property type="term" value="F:metal ion binding"/>
    <property type="evidence" value="ECO:0007669"/>
    <property type="project" value="UniProtKB-KW"/>
</dbReference>
<reference evidence="14 15" key="1">
    <citation type="submission" date="2019-11" db="EMBL/GenBank/DDBJ databases">
        <title>Draft genome of Amycolatopsis RM579.</title>
        <authorList>
            <person name="Duangmal K."/>
            <person name="Mingma R."/>
        </authorList>
    </citation>
    <scope>NUCLEOTIDE SEQUENCE [LARGE SCALE GENOMIC DNA]</scope>
    <source>
        <strain evidence="14 15">RM579</strain>
    </source>
</reference>
<evidence type="ECO:0000256" key="8">
    <source>
        <dbReference type="ARBA" id="ARBA00025046"/>
    </source>
</evidence>
<evidence type="ECO:0000313" key="15">
    <source>
        <dbReference type="Proteomes" id="UP000440096"/>
    </source>
</evidence>
<dbReference type="CDD" id="cd16841">
    <property type="entry name" value="RraA_family"/>
    <property type="match status" value="1"/>
</dbReference>
<evidence type="ECO:0000256" key="7">
    <source>
        <dbReference type="ARBA" id="ARBA00016549"/>
    </source>
</evidence>
<comment type="function">
    <text evidence="8">Catalyzes the aldol cleavage of 4-hydroxy-4-methyl-2-oxoglutarate (HMG) into 2 molecules of pyruvate. Also contains a secondary oxaloacetate (OAA) decarboxylase activity due to the common pyruvate enolate transition state formed following C-C bond cleavage in the retro-aldol and decarboxylation reactions.</text>
</comment>
<dbReference type="GO" id="GO:0008948">
    <property type="term" value="F:oxaloacetate decarboxylase activity"/>
    <property type="evidence" value="ECO:0007669"/>
    <property type="project" value="UniProtKB-EC"/>
</dbReference>
<dbReference type="PANTHER" id="PTHR33254:SF4">
    <property type="entry name" value="4-HYDROXY-4-METHYL-2-OXOGLUTARATE ALDOLASE 3-RELATED"/>
    <property type="match status" value="1"/>
</dbReference>
<evidence type="ECO:0000256" key="12">
    <source>
        <dbReference type="ARBA" id="ARBA00047973"/>
    </source>
</evidence>
<dbReference type="EC" id="4.1.1.112" evidence="6"/>
<evidence type="ECO:0000256" key="1">
    <source>
        <dbReference type="ARBA" id="ARBA00001342"/>
    </source>
</evidence>
<keyword evidence="13" id="KW-0460">Magnesium</keyword>
<name>A0A6N7YR48_9PSEU</name>
<sequence length="228" mass="23132">MAVTQADPDVQIRRLQDLDTCAVSDALDRLGLRGAIPGLRPLSADRVLTGRATTVDLGPARGRVRPARHLGTAAVDASGPGDVLVVAHHGRTDCAGWGGLLSRAAAARGVEGVVVDGAARDTDEAREAGLPVYGLGSTSVSARGRAVEVAWGEPVEFGGLSVAPGDLVRADHGGVVVIPADQADEVLRVAAHIAATEAAMAGSIAAGTPVTTVMGTNYEELSLDPDAR</sequence>
<comment type="similarity">
    <text evidence="3">Belongs to the class II aldolase/RraA-like family.</text>
</comment>
<comment type="catalytic activity">
    <reaction evidence="12">
        <text>oxaloacetate + H(+) = pyruvate + CO2</text>
        <dbReference type="Rhea" id="RHEA:15641"/>
        <dbReference type="ChEBI" id="CHEBI:15361"/>
        <dbReference type="ChEBI" id="CHEBI:15378"/>
        <dbReference type="ChEBI" id="CHEBI:16452"/>
        <dbReference type="ChEBI" id="CHEBI:16526"/>
        <dbReference type="EC" id="4.1.1.112"/>
    </reaction>
</comment>
<protein>
    <recommendedName>
        <fullName evidence="7">Putative 4-hydroxy-4-methyl-2-oxoglutarate aldolase</fullName>
        <ecNumber evidence="6">4.1.1.112</ecNumber>
        <ecNumber evidence="5">4.1.3.17</ecNumber>
    </recommendedName>
    <alternativeName>
        <fullName evidence="11">Oxaloacetate decarboxylase</fullName>
    </alternativeName>
    <alternativeName>
        <fullName evidence="9">Regulator of ribonuclease activity homolog</fullName>
    </alternativeName>
    <alternativeName>
        <fullName evidence="10">RraA-like protein</fullName>
    </alternativeName>
</protein>
<evidence type="ECO:0000256" key="13">
    <source>
        <dbReference type="PIRSR" id="PIRSR605493-1"/>
    </source>
</evidence>
<evidence type="ECO:0000256" key="3">
    <source>
        <dbReference type="ARBA" id="ARBA00008621"/>
    </source>
</evidence>
<keyword evidence="15" id="KW-1185">Reference proteome</keyword>